<dbReference type="RefSeq" id="WP_263386775.1">
    <property type="nucleotide sequence ID" value="NZ_JAOVQN010000002.1"/>
</dbReference>
<dbReference type="CDD" id="cd00454">
    <property type="entry name" value="TrHb1_N"/>
    <property type="match status" value="1"/>
</dbReference>
<evidence type="ECO:0000256" key="1">
    <source>
        <dbReference type="ARBA" id="ARBA00022448"/>
    </source>
</evidence>
<evidence type="ECO:0000313" key="5">
    <source>
        <dbReference type="EMBL" id="MCU9836544.1"/>
    </source>
</evidence>
<dbReference type="Gene3D" id="1.10.490.10">
    <property type="entry name" value="Globins"/>
    <property type="match status" value="1"/>
</dbReference>
<protein>
    <submittedName>
        <fullName evidence="5">Group 1 truncated hemoglobin</fullName>
    </submittedName>
</protein>
<gene>
    <name evidence="5" type="ORF">OEZ49_02080</name>
</gene>
<dbReference type="SUPFAM" id="SSF46458">
    <property type="entry name" value="Globin-like"/>
    <property type="match status" value="1"/>
</dbReference>
<keyword evidence="4" id="KW-0408">Iron</keyword>
<keyword evidence="6" id="KW-1185">Reference proteome</keyword>
<proteinExistence type="predicted"/>
<dbReference type="EMBL" id="JAOVQN010000002">
    <property type="protein sequence ID" value="MCU9836544.1"/>
    <property type="molecule type" value="Genomic_DNA"/>
</dbReference>
<keyword evidence="1" id="KW-0813">Transport</keyword>
<name>A0ABT2WKW5_9RHOB</name>
<organism evidence="5 6">
    <name type="scientific">Ruegeria marisflavi</name>
    <dbReference type="NCBI Taxonomy" id="2984152"/>
    <lineage>
        <taxon>Bacteria</taxon>
        <taxon>Pseudomonadati</taxon>
        <taxon>Pseudomonadota</taxon>
        <taxon>Alphaproteobacteria</taxon>
        <taxon>Rhodobacterales</taxon>
        <taxon>Roseobacteraceae</taxon>
        <taxon>Ruegeria</taxon>
    </lineage>
</organism>
<accession>A0ABT2WKW5</accession>
<evidence type="ECO:0000256" key="3">
    <source>
        <dbReference type="ARBA" id="ARBA00022723"/>
    </source>
</evidence>
<dbReference type="InterPro" id="IPR009050">
    <property type="entry name" value="Globin-like_sf"/>
</dbReference>
<evidence type="ECO:0000256" key="4">
    <source>
        <dbReference type="ARBA" id="ARBA00023004"/>
    </source>
</evidence>
<reference evidence="5 6" key="1">
    <citation type="submission" date="2022-10" db="EMBL/GenBank/DDBJ databases">
        <title>Ruegeria sp. nov., isolated from ocean surface water.</title>
        <authorList>
            <person name="He W."/>
            <person name="Wang L."/>
            <person name="Zhang D.-F."/>
        </authorList>
    </citation>
    <scope>NUCLEOTIDE SEQUENCE [LARGE SCALE GENOMIC DNA]</scope>
    <source>
        <strain evidence="5 6">WL0004</strain>
    </source>
</reference>
<dbReference type="InterPro" id="IPR001486">
    <property type="entry name" value="Hemoglobin_trunc"/>
</dbReference>
<comment type="caution">
    <text evidence="5">The sequence shown here is derived from an EMBL/GenBank/DDBJ whole genome shotgun (WGS) entry which is preliminary data.</text>
</comment>
<sequence length="124" mass="14324">MNAALRTQLPIFDRYGGIRVLRHVIMDFYDRVLESEVIGHFFEDIDMVKLIDHQTKFFAMVMGGPAHFPDNRLAHAHRHLRLDHAQFDEIVTLLGETLAEARFEQEDREAVIAAIEARRSLIVA</sequence>
<dbReference type="InterPro" id="IPR012292">
    <property type="entry name" value="Globin/Proto"/>
</dbReference>
<evidence type="ECO:0000256" key="2">
    <source>
        <dbReference type="ARBA" id="ARBA00022617"/>
    </source>
</evidence>
<dbReference type="Proteomes" id="UP001321014">
    <property type="component" value="Unassembled WGS sequence"/>
</dbReference>
<evidence type="ECO:0000313" key="6">
    <source>
        <dbReference type="Proteomes" id="UP001321014"/>
    </source>
</evidence>
<keyword evidence="3" id="KW-0479">Metal-binding</keyword>
<keyword evidence="2" id="KW-0349">Heme</keyword>
<dbReference type="Pfam" id="PF01152">
    <property type="entry name" value="Bac_globin"/>
    <property type="match status" value="1"/>
</dbReference>